<dbReference type="AlphaFoldDB" id="A0A1E3ND76"/>
<dbReference type="SUPFAM" id="SSF55103">
    <property type="entry name" value="FAD-linked oxidases, C-terminal domain"/>
    <property type="match status" value="1"/>
</dbReference>
<dbReference type="Gene3D" id="3.30.70.2190">
    <property type="match status" value="1"/>
</dbReference>
<dbReference type="FunFam" id="3.30.465.10:FF:000016">
    <property type="entry name" value="probable D-lactate dehydrogenase, mitochondrial"/>
    <property type="match status" value="1"/>
</dbReference>
<evidence type="ECO:0000313" key="13">
    <source>
        <dbReference type="EMBL" id="ODQ44067.1"/>
    </source>
</evidence>
<evidence type="ECO:0000256" key="3">
    <source>
        <dbReference type="ARBA" id="ARBA00008000"/>
    </source>
</evidence>
<evidence type="ECO:0000256" key="1">
    <source>
        <dbReference type="ARBA" id="ARBA00001974"/>
    </source>
</evidence>
<evidence type="ECO:0000256" key="10">
    <source>
        <dbReference type="ARBA" id="ARBA00051436"/>
    </source>
</evidence>
<comment type="similarity">
    <text evidence="3">Belongs to the FAD-binding oxidoreductase/transferase type 4 family.</text>
</comment>
<dbReference type="GO" id="GO:0005739">
    <property type="term" value="C:mitochondrion"/>
    <property type="evidence" value="ECO:0007669"/>
    <property type="project" value="UniProtKB-SubCell"/>
</dbReference>
<keyword evidence="6" id="KW-0809">Transit peptide</keyword>
<comment type="subcellular location">
    <subcellularLocation>
        <location evidence="2">Mitochondrion</location>
    </subcellularLocation>
</comment>
<dbReference type="SUPFAM" id="SSF56176">
    <property type="entry name" value="FAD-binding/transporter-associated domain-like"/>
    <property type="match status" value="1"/>
</dbReference>
<reference evidence="13 14" key="1">
    <citation type="journal article" date="2016" name="Proc. Natl. Acad. Sci. U.S.A.">
        <title>Comparative genomics of biotechnologically important yeasts.</title>
        <authorList>
            <person name="Riley R."/>
            <person name="Haridas S."/>
            <person name="Wolfe K.H."/>
            <person name="Lopes M.R."/>
            <person name="Hittinger C.T."/>
            <person name="Goeker M."/>
            <person name="Salamov A.A."/>
            <person name="Wisecaver J.H."/>
            <person name="Long T.M."/>
            <person name="Calvey C.H."/>
            <person name="Aerts A.L."/>
            <person name="Barry K.W."/>
            <person name="Choi C."/>
            <person name="Clum A."/>
            <person name="Coughlan A.Y."/>
            <person name="Deshpande S."/>
            <person name="Douglass A.P."/>
            <person name="Hanson S.J."/>
            <person name="Klenk H.-P."/>
            <person name="LaButti K.M."/>
            <person name="Lapidus A."/>
            <person name="Lindquist E.A."/>
            <person name="Lipzen A.M."/>
            <person name="Meier-Kolthoff J.P."/>
            <person name="Ohm R.A."/>
            <person name="Otillar R.P."/>
            <person name="Pangilinan J.L."/>
            <person name="Peng Y."/>
            <person name="Rokas A."/>
            <person name="Rosa C.A."/>
            <person name="Scheuner C."/>
            <person name="Sibirny A.A."/>
            <person name="Slot J.C."/>
            <person name="Stielow J.B."/>
            <person name="Sun H."/>
            <person name="Kurtzman C.P."/>
            <person name="Blackwell M."/>
            <person name="Grigoriev I.V."/>
            <person name="Jeffries T.W."/>
        </authorList>
    </citation>
    <scope>NUCLEOTIDE SEQUENCE [LARGE SCALE GENOMIC DNA]</scope>
    <source>
        <strain evidence="13 14">NRRL Y-2026</strain>
    </source>
</reference>
<comment type="catalytic activity">
    <reaction evidence="10">
        <text>(R)-lactate + 2 Fe(III)-[cytochrome c] = 2 Fe(II)-[cytochrome c] + pyruvate + 2 H(+)</text>
        <dbReference type="Rhea" id="RHEA:13521"/>
        <dbReference type="Rhea" id="RHEA-COMP:10350"/>
        <dbReference type="Rhea" id="RHEA-COMP:14399"/>
        <dbReference type="ChEBI" id="CHEBI:15361"/>
        <dbReference type="ChEBI" id="CHEBI:15378"/>
        <dbReference type="ChEBI" id="CHEBI:16004"/>
        <dbReference type="ChEBI" id="CHEBI:29033"/>
        <dbReference type="ChEBI" id="CHEBI:29034"/>
        <dbReference type="EC" id="1.1.2.4"/>
    </reaction>
</comment>
<evidence type="ECO:0000256" key="11">
    <source>
        <dbReference type="ARBA" id="ARBA00083446"/>
    </source>
</evidence>
<dbReference type="Pfam" id="PF01565">
    <property type="entry name" value="FAD_binding_4"/>
    <property type="match status" value="1"/>
</dbReference>
<evidence type="ECO:0000259" key="12">
    <source>
        <dbReference type="PROSITE" id="PS51387"/>
    </source>
</evidence>
<evidence type="ECO:0000256" key="4">
    <source>
        <dbReference type="ARBA" id="ARBA00022630"/>
    </source>
</evidence>
<sequence>MDKIVELHADDLDVVVQPAVGWEDLRTYLADYNLMFGPDPGPGACIGGMVATSCSGTNANRYGTMRENVVSVTVVLADGTVVKTKRRPRKSSAGYNLTNLFVGSEGTLGIVTEVTLKLHVKPRFENVALISFPSLTGAATSVADFVQEGLQLNAVELLDEKMMHFVNYSGQSETRYEEAPTLLLKIGGSSQETTDSVTKTVRAIVKRNGASSFKFAASEEEKFQLWNARKVCLWSSIQYGKEQVDPNILVWTTDVAVPISRFVESLEATKAEMEKSGLVASIVGHAGDGNYHTVILFTEEQRQIAAKLVEEMVDRALAVDGTVSGEHGIGVGKKEFLVNEVGEDTIALMRKIKFAVDPHKILNPDKVFAIDPVNDRSI</sequence>
<gene>
    <name evidence="13" type="ORF">PICMEDRAFT_18548</name>
</gene>
<feature type="domain" description="FAD-binding PCMH-type" evidence="12">
    <location>
        <begin position="1"/>
        <end position="121"/>
    </location>
</feature>
<dbReference type="Gene3D" id="1.10.45.10">
    <property type="entry name" value="Vanillyl-alcohol Oxidase, Chain A, domain 4"/>
    <property type="match status" value="1"/>
</dbReference>
<dbReference type="GO" id="GO:0004458">
    <property type="term" value="F:D-lactate dehydrogenase (cytochrome) activity"/>
    <property type="evidence" value="ECO:0007669"/>
    <property type="project" value="UniProtKB-EC"/>
</dbReference>
<dbReference type="Gene3D" id="3.30.70.2740">
    <property type="match status" value="1"/>
</dbReference>
<dbReference type="GO" id="GO:0071949">
    <property type="term" value="F:FAD binding"/>
    <property type="evidence" value="ECO:0007669"/>
    <property type="project" value="InterPro"/>
</dbReference>
<dbReference type="PROSITE" id="PS51387">
    <property type="entry name" value="FAD_PCMH"/>
    <property type="match status" value="1"/>
</dbReference>
<keyword evidence="7" id="KW-0560">Oxidoreductase</keyword>
<dbReference type="FunFam" id="1.10.45.10:FF:000001">
    <property type="entry name" value="D-lactate dehydrogenase mitochondrial"/>
    <property type="match status" value="1"/>
</dbReference>
<dbReference type="PANTHER" id="PTHR11748:SF111">
    <property type="entry name" value="D-LACTATE DEHYDROGENASE, MITOCHONDRIAL-RELATED"/>
    <property type="match status" value="1"/>
</dbReference>
<organism evidence="13 14">
    <name type="scientific">Pichia membranifaciens NRRL Y-2026</name>
    <dbReference type="NCBI Taxonomy" id="763406"/>
    <lineage>
        <taxon>Eukaryota</taxon>
        <taxon>Fungi</taxon>
        <taxon>Dikarya</taxon>
        <taxon>Ascomycota</taxon>
        <taxon>Saccharomycotina</taxon>
        <taxon>Pichiomycetes</taxon>
        <taxon>Pichiales</taxon>
        <taxon>Pichiaceae</taxon>
        <taxon>Pichia</taxon>
    </lineage>
</organism>
<dbReference type="InterPro" id="IPR016171">
    <property type="entry name" value="Vanillyl_alc_oxidase_C-sub2"/>
</dbReference>
<dbReference type="InterPro" id="IPR016164">
    <property type="entry name" value="FAD-linked_Oxase-like_C"/>
</dbReference>
<dbReference type="EC" id="1.1.2.4" evidence="9"/>
<evidence type="ECO:0000256" key="7">
    <source>
        <dbReference type="ARBA" id="ARBA00023002"/>
    </source>
</evidence>
<dbReference type="GeneID" id="30178741"/>
<evidence type="ECO:0000313" key="14">
    <source>
        <dbReference type="Proteomes" id="UP000094455"/>
    </source>
</evidence>
<dbReference type="EMBL" id="KV454009">
    <property type="protein sequence ID" value="ODQ44067.1"/>
    <property type="molecule type" value="Genomic_DNA"/>
</dbReference>
<keyword evidence="8" id="KW-0496">Mitochondrion</keyword>
<keyword evidence="5" id="KW-0274">FAD</keyword>
<accession>A0A1E3ND76</accession>
<dbReference type="InterPro" id="IPR004113">
    <property type="entry name" value="FAD-bd_oxidored_4_C"/>
</dbReference>
<evidence type="ECO:0000256" key="5">
    <source>
        <dbReference type="ARBA" id="ARBA00022827"/>
    </source>
</evidence>
<keyword evidence="14" id="KW-1185">Reference proteome</keyword>
<proteinExistence type="inferred from homology"/>
<dbReference type="PANTHER" id="PTHR11748">
    <property type="entry name" value="D-LACTATE DEHYDROGENASE"/>
    <property type="match status" value="1"/>
</dbReference>
<evidence type="ECO:0000256" key="6">
    <source>
        <dbReference type="ARBA" id="ARBA00022946"/>
    </source>
</evidence>
<dbReference type="InterPro" id="IPR016166">
    <property type="entry name" value="FAD-bd_PCMH"/>
</dbReference>
<dbReference type="GO" id="GO:0008720">
    <property type="term" value="F:D-lactate dehydrogenase (NAD+) activity"/>
    <property type="evidence" value="ECO:0007669"/>
    <property type="project" value="TreeGrafter"/>
</dbReference>
<dbReference type="Gene3D" id="3.30.465.10">
    <property type="match status" value="1"/>
</dbReference>
<dbReference type="RefSeq" id="XP_019015180.1">
    <property type="nucleotide sequence ID" value="XM_019162054.1"/>
</dbReference>
<evidence type="ECO:0000256" key="8">
    <source>
        <dbReference type="ARBA" id="ARBA00023128"/>
    </source>
</evidence>
<name>A0A1E3ND76_9ASCO</name>
<dbReference type="GO" id="GO:1903457">
    <property type="term" value="P:lactate catabolic process"/>
    <property type="evidence" value="ECO:0007669"/>
    <property type="project" value="TreeGrafter"/>
</dbReference>
<comment type="cofactor">
    <cofactor evidence="1">
        <name>FAD</name>
        <dbReference type="ChEBI" id="CHEBI:57692"/>
    </cofactor>
</comment>
<evidence type="ECO:0000256" key="9">
    <source>
        <dbReference type="ARBA" id="ARBA00038897"/>
    </source>
</evidence>
<dbReference type="Proteomes" id="UP000094455">
    <property type="component" value="Unassembled WGS sequence"/>
</dbReference>
<dbReference type="InterPro" id="IPR006094">
    <property type="entry name" value="Oxid_FAD_bind_N"/>
</dbReference>
<dbReference type="InterPro" id="IPR036318">
    <property type="entry name" value="FAD-bd_PCMH-like_sf"/>
</dbReference>
<dbReference type="InterPro" id="IPR016169">
    <property type="entry name" value="FAD-bd_PCMH_sub2"/>
</dbReference>
<dbReference type="OrthoDB" id="7786253at2759"/>
<dbReference type="FunFam" id="3.30.70.2740:FF:000001">
    <property type="entry name" value="D-lactate dehydrogenase mitochondrial"/>
    <property type="match status" value="1"/>
</dbReference>
<protein>
    <recommendedName>
        <fullName evidence="9">D-lactate dehydrogenase (cytochrome)</fullName>
        <ecNumber evidence="9">1.1.2.4</ecNumber>
    </recommendedName>
    <alternativeName>
        <fullName evidence="11">D-lactate ferricytochrome C oxidoreductase</fullName>
    </alternativeName>
</protein>
<dbReference type="Pfam" id="PF02913">
    <property type="entry name" value="FAD-oxidase_C"/>
    <property type="match status" value="1"/>
</dbReference>
<dbReference type="STRING" id="763406.A0A1E3ND76"/>
<evidence type="ECO:0000256" key="2">
    <source>
        <dbReference type="ARBA" id="ARBA00004173"/>
    </source>
</evidence>
<keyword evidence="4" id="KW-0285">Flavoprotein</keyword>